<reference evidence="2" key="1">
    <citation type="submission" date="2022-11" db="UniProtKB">
        <authorList>
            <consortium name="WormBaseParasite"/>
        </authorList>
    </citation>
    <scope>IDENTIFICATION</scope>
</reference>
<dbReference type="Proteomes" id="UP000887580">
    <property type="component" value="Unplaced"/>
</dbReference>
<dbReference type="WBParaSite" id="PS1159_v2.g24216.t1">
    <property type="protein sequence ID" value="PS1159_v2.g24216.t1"/>
    <property type="gene ID" value="PS1159_v2.g24216"/>
</dbReference>
<protein>
    <submittedName>
        <fullName evidence="2">Serine/threonine-protein kinase receptor</fullName>
    </submittedName>
</protein>
<sequence>MRCFIILFMITSAIAENVYIEPQNREQLITKLKKFLNNHKSHLHDPELKDDDLYCKCNEKNCDHEIVEIAGTEFQGICRVPRGGQCHTVRSLNNLGMLTEVHLQCLNAELLLPPMRPFQCHNNDQIDDSHLKMSCCDYAPLCNDVEIPKLHPKYVDDDHVSLQFFFIILIIAAVVFSGFGICIGLFWLSNTRTKVVLRRIFSRIPIISALTRAGPPQRQRGAADPLPAESNALIEISNAYRPDEQGETQDSSGFGLASLSRRTIARQIQLRQTLAKGRFGEVWLGDWRGEQVAVKIFNSRDERSWWRETEIYTTNTLRHSNILRWIASDNKVVGLQMMRSMLNGLSYLHAEVPGIKNQCYKPPIAHRDLKSKNILVKNDLTCCVADLGLSVRFMHGKMEDIEDKRVGTIRYLAPELFSENLPKKFINFLQADVYAVSLMMWEIGRRMNYKTINGEEIGSFEYGLPYFEHIERDPSLEEMAEIVVEKKLRPTIDPEWYKDCAMSELLRIMEECWSEKSASRLTSLNIRNSLDKLLQKANVQPL</sequence>
<accession>A0AC35G766</accession>
<evidence type="ECO:0000313" key="1">
    <source>
        <dbReference type="Proteomes" id="UP000887580"/>
    </source>
</evidence>
<evidence type="ECO:0000313" key="2">
    <source>
        <dbReference type="WBParaSite" id="PS1159_v2.g24216.t1"/>
    </source>
</evidence>
<organism evidence="1 2">
    <name type="scientific">Panagrolaimus sp. PS1159</name>
    <dbReference type="NCBI Taxonomy" id="55785"/>
    <lineage>
        <taxon>Eukaryota</taxon>
        <taxon>Metazoa</taxon>
        <taxon>Ecdysozoa</taxon>
        <taxon>Nematoda</taxon>
        <taxon>Chromadorea</taxon>
        <taxon>Rhabditida</taxon>
        <taxon>Tylenchina</taxon>
        <taxon>Panagrolaimomorpha</taxon>
        <taxon>Panagrolaimoidea</taxon>
        <taxon>Panagrolaimidae</taxon>
        <taxon>Panagrolaimus</taxon>
    </lineage>
</organism>
<name>A0AC35G766_9BILA</name>
<proteinExistence type="predicted"/>